<dbReference type="SMART" id="SM00028">
    <property type="entry name" value="TPR"/>
    <property type="match status" value="5"/>
</dbReference>
<dbReference type="PANTHER" id="PTHR44858">
    <property type="entry name" value="TETRATRICOPEPTIDE REPEAT PROTEIN 6"/>
    <property type="match status" value="1"/>
</dbReference>
<dbReference type="OrthoDB" id="421121at2759"/>
<reference evidence="6 7" key="1">
    <citation type="submission" date="2019-01" db="EMBL/GenBank/DDBJ databases">
        <title>Nuclear Genome Assembly of the Microalgal Biofuel strain Nannochloropsis salina CCMP1776.</title>
        <authorList>
            <person name="Hovde B."/>
        </authorList>
    </citation>
    <scope>NUCLEOTIDE SEQUENCE [LARGE SCALE GENOMIC DNA]</scope>
    <source>
        <strain evidence="6 7">CCMP1776</strain>
    </source>
</reference>
<dbReference type="Pfam" id="PF13414">
    <property type="entry name" value="TPR_11"/>
    <property type="match status" value="1"/>
</dbReference>
<dbReference type="Pfam" id="PF13432">
    <property type="entry name" value="TPR_16"/>
    <property type="match status" value="2"/>
</dbReference>
<dbReference type="Proteomes" id="UP000355283">
    <property type="component" value="Unassembled WGS sequence"/>
</dbReference>
<feature type="repeat" description="TPR" evidence="3">
    <location>
        <begin position="135"/>
        <end position="168"/>
    </location>
</feature>
<dbReference type="Gene3D" id="1.25.40.10">
    <property type="entry name" value="Tetratricopeptide repeat domain"/>
    <property type="match status" value="3"/>
</dbReference>
<feature type="region of interest" description="Disordered" evidence="4">
    <location>
        <begin position="316"/>
        <end position="349"/>
    </location>
</feature>
<dbReference type="InterPro" id="IPR019734">
    <property type="entry name" value="TPR_rpt"/>
</dbReference>
<sequence>MHLAGIIGLASVILGVRHFVRQVDVAEALIQNADDAYQRGNALFQRGQKEKARAAYERAVRLFPKHVYAWSNLGTVRRELGDLQGSLAAHQQALELLPSPRYHYNVAVSHQSLADNPAAIASYRTAISLNPDGLPDAYFNLGVALQEEGDLQEASRAYLRAYAIDPSNAGALGNHCNILQSVEGREGGGSEQAGEDVGEGGEEAGAGRVEGCYLRLIQAHPEYDRAYVNLGGYYYTQGEMEKSAAWYMKALEHNPQNAIAAHALGALGGEKLEGASLAYLAELFDSYSATFDASLHALEYKSPELLRRAVDGHLEGEGEAGKVGWGGEEGQGRSRGRAVGTGEGGGGSS</sequence>
<evidence type="ECO:0000256" key="1">
    <source>
        <dbReference type="ARBA" id="ARBA00022737"/>
    </source>
</evidence>
<proteinExistence type="predicted"/>
<evidence type="ECO:0000313" key="7">
    <source>
        <dbReference type="Proteomes" id="UP000355283"/>
    </source>
</evidence>
<evidence type="ECO:0000256" key="3">
    <source>
        <dbReference type="PROSITE-ProRule" id="PRU00339"/>
    </source>
</evidence>
<protein>
    <recommendedName>
        <fullName evidence="8">UDP-N-acetylglucosamine--peptide N-acetylglucosaminyltransferase SPINDLY</fullName>
    </recommendedName>
</protein>
<keyword evidence="5" id="KW-0732">Signal</keyword>
<evidence type="ECO:0000313" key="6">
    <source>
        <dbReference type="EMBL" id="TFJ82714.1"/>
    </source>
</evidence>
<feature type="signal peptide" evidence="5">
    <location>
        <begin position="1"/>
        <end position="15"/>
    </location>
</feature>
<feature type="compositionally biased region" description="Gly residues" evidence="4">
    <location>
        <begin position="339"/>
        <end position="349"/>
    </location>
</feature>
<accession>A0A4D9CVU7</accession>
<dbReference type="GO" id="GO:0046813">
    <property type="term" value="P:receptor-mediated virion attachment to host cell"/>
    <property type="evidence" value="ECO:0007669"/>
    <property type="project" value="TreeGrafter"/>
</dbReference>
<dbReference type="AlphaFoldDB" id="A0A4D9CVU7"/>
<organism evidence="6 7">
    <name type="scientific">Nannochloropsis salina CCMP1776</name>
    <dbReference type="NCBI Taxonomy" id="1027361"/>
    <lineage>
        <taxon>Eukaryota</taxon>
        <taxon>Sar</taxon>
        <taxon>Stramenopiles</taxon>
        <taxon>Ochrophyta</taxon>
        <taxon>Eustigmatophyceae</taxon>
        <taxon>Eustigmatales</taxon>
        <taxon>Monodopsidaceae</taxon>
        <taxon>Microchloropsis</taxon>
        <taxon>Microchloropsis salina</taxon>
    </lineage>
</organism>
<evidence type="ECO:0000256" key="2">
    <source>
        <dbReference type="ARBA" id="ARBA00022803"/>
    </source>
</evidence>
<dbReference type="SUPFAM" id="SSF48452">
    <property type="entry name" value="TPR-like"/>
    <property type="match status" value="1"/>
</dbReference>
<evidence type="ECO:0000256" key="4">
    <source>
        <dbReference type="SAM" id="MobiDB-lite"/>
    </source>
</evidence>
<comment type="caution">
    <text evidence="6">The sequence shown here is derived from an EMBL/GenBank/DDBJ whole genome shotgun (WGS) entry which is preliminary data.</text>
</comment>
<dbReference type="InterPro" id="IPR011990">
    <property type="entry name" value="TPR-like_helical_dom_sf"/>
</dbReference>
<gene>
    <name evidence="6" type="ORF">NSK_005907</name>
</gene>
<dbReference type="InterPro" id="IPR050498">
    <property type="entry name" value="Ycf3"/>
</dbReference>
<name>A0A4D9CVU7_9STRA</name>
<dbReference type="PROSITE" id="PS50293">
    <property type="entry name" value="TPR_REGION"/>
    <property type="match status" value="2"/>
</dbReference>
<dbReference type="EMBL" id="SDOX01000095">
    <property type="protein sequence ID" value="TFJ82714.1"/>
    <property type="molecule type" value="Genomic_DNA"/>
</dbReference>
<evidence type="ECO:0008006" key="8">
    <source>
        <dbReference type="Google" id="ProtNLM"/>
    </source>
</evidence>
<keyword evidence="1" id="KW-0677">Repeat</keyword>
<feature type="repeat" description="TPR" evidence="3">
    <location>
        <begin position="224"/>
        <end position="257"/>
    </location>
</feature>
<feature type="repeat" description="TPR" evidence="3">
    <location>
        <begin position="33"/>
        <end position="66"/>
    </location>
</feature>
<feature type="repeat" description="TPR" evidence="3">
    <location>
        <begin position="67"/>
        <end position="100"/>
    </location>
</feature>
<keyword evidence="7" id="KW-1185">Reference proteome</keyword>
<keyword evidence="2 3" id="KW-0802">TPR repeat</keyword>
<evidence type="ECO:0000256" key="5">
    <source>
        <dbReference type="SAM" id="SignalP"/>
    </source>
</evidence>
<feature type="chain" id="PRO_5020034401" description="UDP-N-acetylglucosamine--peptide N-acetylglucosaminyltransferase SPINDLY" evidence="5">
    <location>
        <begin position="16"/>
        <end position="349"/>
    </location>
</feature>
<dbReference type="PROSITE" id="PS50005">
    <property type="entry name" value="TPR"/>
    <property type="match status" value="4"/>
</dbReference>
<dbReference type="PANTHER" id="PTHR44858:SF1">
    <property type="entry name" value="UDP-N-ACETYLGLUCOSAMINE--PEPTIDE N-ACETYLGLUCOSAMINYLTRANSFERASE SPINDLY-RELATED"/>
    <property type="match status" value="1"/>
</dbReference>